<keyword evidence="6 9" id="KW-0472">Membrane</keyword>
<keyword evidence="2 9" id="KW-0812">Transmembrane</keyword>
<feature type="compositionally biased region" description="Polar residues" evidence="8">
    <location>
        <begin position="543"/>
        <end position="556"/>
    </location>
</feature>
<dbReference type="SUPFAM" id="SSF48403">
    <property type="entry name" value="Ankyrin repeat"/>
    <property type="match status" value="2"/>
</dbReference>
<evidence type="ECO:0000313" key="12">
    <source>
        <dbReference type="Proteomes" id="UP001314170"/>
    </source>
</evidence>
<dbReference type="PROSITE" id="PS50088">
    <property type="entry name" value="ANK_REPEAT"/>
    <property type="match status" value="3"/>
</dbReference>
<dbReference type="InterPro" id="IPR036770">
    <property type="entry name" value="Ankyrin_rpt-contain_sf"/>
</dbReference>
<organism evidence="11 12">
    <name type="scientific">Dovyalis caffra</name>
    <dbReference type="NCBI Taxonomy" id="77055"/>
    <lineage>
        <taxon>Eukaryota</taxon>
        <taxon>Viridiplantae</taxon>
        <taxon>Streptophyta</taxon>
        <taxon>Embryophyta</taxon>
        <taxon>Tracheophyta</taxon>
        <taxon>Spermatophyta</taxon>
        <taxon>Magnoliopsida</taxon>
        <taxon>eudicotyledons</taxon>
        <taxon>Gunneridae</taxon>
        <taxon>Pentapetalae</taxon>
        <taxon>rosids</taxon>
        <taxon>fabids</taxon>
        <taxon>Malpighiales</taxon>
        <taxon>Salicaceae</taxon>
        <taxon>Flacourtieae</taxon>
        <taxon>Dovyalis</taxon>
    </lineage>
</organism>
<dbReference type="EMBL" id="CAWUPB010001178">
    <property type="protein sequence ID" value="CAK7349822.1"/>
    <property type="molecule type" value="Genomic_DNA"/>
</dbReference>
<evidence type="ECO:0000256" key="4">
    <source>
        <dbReference type="ARBA" id="ARBA00022989"/>
    </source>
</evidence>
<feature type="region of interest" description="Disordered" evidence="8">
    <location>
        <begin position="292"/>
        <end position="313"/>
    </location>
</feature>
<comment type="subcellular location">
    <subcellularLocation>
        <location evidence="1">Membrane</location>
        <topology evidence="1">Multi-pass membrane protein</topology>
    </subcellularLocation>
</comment>
<reference evidence="11 12" key="1">
    <citation type="submission" date="2024-01" db="EMBL/GenBank/DDBJ databases">
        <authorList>
            <person name="Waweru B."/>
        </authorList>
    </citation>
    <scope>NUCLEOTIDE SEQUENCE [LARGE SCALE GENOMIC DNA]</scope>
</reference>
<evidence type="ECO:0000256" key="9">
    <source>
        <dbReference type="SAM" id="Phobius"/>
    </source>
</evidence>
<feature type="compositionally biased region" description="Basic and acidic residues" evidence="8">
    <location>
        <begin position="557"/>
        <end position="573"/>
    </location>
</feature>
<protein>
    <recommendedName>
        <fullName evidence="10">PGG domain-containing protein</fullName>
    </recommendedName>
</protein>
<dbReference type="Pfam" id="PF12796">
    <property type="entry name" value="Ank_2"/>
    <property type="match status" value="3"/>
</dbReference>
<feature type="transmembrane region" description="Helical" evidence="9">
    <location>
        <begin position="731"/>
        <end position="758"/>
    </location>
</feature>
<dbReference type="GO" id="GO:0005886">
    <property type="term" value="C:plasma membrane"/>
    <property type="evidence" value="ECO:0007669"/>
    <property type="project" value="TreeGrafter"/>
</dbReference>
<name>A0AAV1SHV9_9ROSI</name>
<evidence type="ECO:0000256" key="2">
    <source>
        <dbReference type="ARBA" id="ARBA00022692"/>
    </source>
</evidence>
<keyword evidence="5 7" id="KW-0040">ANK repeat</keyword>
<sequence length="837" mass="93165">MAESLVSVEHTLGYSKKKADALRKITEKEPELLHFRDNELENPLHFASSLGNLEKVLFLLKETSAVESSREGNLSIHVACKKGHVKVVEELLKQWSDPMEFVNQKRQEILRVAAVNGQENLVKYILACKCDSSIFDADDSVEAFKRCLERDSAEKLVTPSGNSLLHVALSYGSDKIADYLAKEFPSLITRRNNQGDTILHVAAREGRVSSTTKSIVGFNPSLMKKTNKKGNTPLHDSVIKGHKDVVVWLVTKEPDVAYYNNKTGKSPLYLAVENSNKKGVLDHLLNTEAPVPSIPIKGEDDESLGSLPEGESPVHGAIEHRNIDILKKIESAKPELFCLKDKELRNSLHYASSIGYLEGVQFLLQKFPASANEGDQEGNYPIHLACENDSVDVLKEFLKIFPYPKEFLNEKGQNILHAAAANGTGNVVRYILKQDQNLIEPLLNEMDADGNTPLHLATRHGQSTAAFVLVRDNRVERSIVNNDDLTPYEIAEQQSKIAVEQYGKTDEMLSEEIKHSASNNNSPVDGTPDGQVDSKVVKDEMKNSTLEKSAGSTSSQTKDKEVDPKKQDRKKASPKDYEVLNYYGAAFHGQCFWMISKGDEENDYIIDPILPCPPKKTLREHFSSTLAKPPRKEETKSRIENLLVVAVLVAGVTFSGAIQLPQLKSINSSNEHHHDFNSTFPHNTTAFDSPTGSSLLDGYLCLDVWALNTSVVAAIILLWTNLNDVKFAPIVVWFSSLMVGGSIYMMCLAFFFAVSIALGGSNYGVLATIIIVVGAVFFVAQTLLYIQWILPPSVNQILEGMLSHYVYYLSFFLLFYSWRWLPDKLSEIKRKRSSSSS</sequence>
<feature type="region of interest" description="Disordered" evidence="8">
    <location>
        <begin position="542"/>
        <end position="573"/>
    </location>
</feature>
<dbReference type="Pfam" id="PF13962">
    <property type="entry name" value="PGG"/>
    <property type="match status" value="1"/>
</dbReference>
<dbReference type="PANTHER" id="PTHR24186:SF46">
    <property type="entry name" value="PROTEIN ACCELERATED CELL DEATH 6-LIKE"/>
    <property type="match status" value="1"/>
</dbReference>
<feature type="transmembrane region" description="Helical" evidence="9">
    <location>
        <begin position="802"/>
        <end position="821"/>
    </location>
</feature>
<dbReference type="Proteomes" id="UP001314170">
    <property type="component" value="Unassembled WGS sequence"/>
</dbReference>
<evidence type="ECO:0000259" key="10">
    <source>
        <dbReference type="Pfam" id="PF13962"/>
    </source>
</evidence>
<keyword evidence="3" id="KW-0677">Repeat</keyword>
<dbReference type="PROSITE" id="PS50297">
    <property type="entry name" value="ANK_REP_REGION"/>
    <property type="match status" value="3"/>
</dbReference>
<feature type="repeat" description="ANK" evidence="7">
    <location>
        <begin position="229"/>
        <end position="261"/>
    </location>
</feature>
<comment type="caution">
    <text evidence="11">The sequence shown here is derived from an EMBL/GenBank/DDBJ whole genome shotgun (WGS) entry which is preliminary data.</text>
</comment>
<gene>
    <name evidence="11" type="ORF">DCAF_LOCUS22543</name>
</gene>
<dbReference type="PANTHER" id="PTHR24186">
    <property type="entry name" value="PROTEIN PHOSPHATASE 1 REGULATORY SUBUNIT"/>
    <property type="match status" value="1"/>
</dbReference>
<evidence type="ECO:0000256" key="8">
    <source>
        <dbReference type="SAM" id="MobiDB-lite"/>
    </source>
</evidence>
<proteinExistence type="predicted"/>
<evidence type="ECO:0000256" key="3">
    <source>
        <dbReference type="ARBA" id="ARBA00022737"/>
    </source>
</evidence>
<keyword evidence="12" id="KW-1185">Reference proteome</keyword>
<feature type="repeat" description="ANK" evidence="7">
    <location>
        <begin position="71"/>
        <end position="97"/>
    </location>
</feature>
<evidence type="ECO:0000256" key="7">
    <source>
        <dbReference type="PROSITE-ProRule" id="PRU00023"/>
    </source>
</evidence>
<dbReference type="AlphaFoldDB" id="A0AAV1SHV9"/>
<feature type="transmembrane region" description="Helical" evidence="9">
    <location>
        <begin position="765"/>
        <end position="790"/>
    </location>
</feature>
<evidence type="ECO:0000313" key="11">
    <source>
        <dbReference type="EMBL" id="CAK7349822.1"/>
    </source>
</evidence>
<dbReference type="Gene3D" id="1.25.40.20">
    <property type="entry name" value="Ankyrin repeat-containing domain"/>
    <property type="match status" value="3"/>
</dbReference>
<evidence type="ECO:0000256" key="6">
    <source>
        <dbReference type="ARBA" id="ARBA00023136"/>
    </source>
</evidence>
<feature type="domain" description="PGG" evidence="10">
    <location>
        <begin position="633"/>
        <end position="756"/>
    </location>
</feature>
<evidence type="ECO:0000256" key="5">
    <source>
        <dbReference type="ARBA" id="ARBA00023043"/>
    </source>
</evidence>
<dbReference type="SMART" id="SM00248">
    <property type="entry name" value="ANK"/>
    <property type="match status" value="12"/>
</dbReference>
<keyword evidence="4 9" id="KW-1133">Transmembrane helix</keyword>
<evidence type="ECO:0000256" key="1">
    <source>
        <dbReference type="ARBA" id="ARBA00004141"/>
    </source>
</evidence>
<accession>A0AAV1SHV9</accession>
<dbReference type="InterPro" id="IPR026961">
    <property type="entry name" value="PGG_dom"/>
</dbReference>
<feature type="repeat" description="ANK" evidence="7">
    <location>
        <begin position="449"/>
        <end position="471"/>
    </location>
</feature>
<dbReference type="InterPro" id="IPR002110">
    <property type="entry name" value="Ankyrin_rpt"/>
</dbReference>